<protein>
    <submittedName>
        <fullName evidence="2">Uncharacterized protein</fullName>
    </submittedName>
</protein>
<dbReference type="RefSeq" id="WP_322776601.1">
    <property type="nucleotide sequence ID" value="NZ_JARJFB010000037.1"/>
</dbReference>
<keyword evidence="3" id="KW-1185">Reference proteome</keyword>
<dbReference type="Proteomes" id="UP001291687">
    <property type="component" value="Unassembled WGS sequence"/>
</dbReference>
<evidence type="ECO:0000256" key="1">
    <source>
        <dbReference type="SAM" id="Phobius"/>
    </source>
</evidence>
<proteinExistence type="predicted"/>
<dbReference type="PROSITE" id="PS51257">
    <property type="entry name" value="PROKAR_LIPOPROTEIN"/>
    <property type="match status" value="1"/>
</dbReference>
<comment type="caution">
    <text evidence="2">The sequence shown here is derived from an EMBL/GenBank/DDBJ whole genome shotgun (WGS) entry which is preliminary data.</text>
</comment>
<keyword evidence="1" id="KW-0812">Transmembrane</keyword>
<organism evidence="2 3">
    <name type="scientific">Candidatus Megaera venefica</name>
    <dbReference type="NCBI Taxonomy" id="2055910"/>
    <lineage>
        <taxon>Bacteria</taxon>
        <taxon>Pseudomonadati</taxon>
        <taxon>Pseudomonadota</taxon>
        <taxon>Alphaproteobacteria</taxon>
        <taxon>Rickettsiales</taxon>
        <taxon>Rickettsiaceae</taxon>
        <taxon>Candidatus Megaera</taxon>
    </lineage>
</organism>
<accession>A0ABU5NC05</accession>
<reference evidence="2 3" key="1">
    <citation type="submission" date="2023-03" db="EMBL/GenBank/DDBJ databases">
        <title>Host association and intracellularity evolved multiple times independently in the Rickettsiales.</title>
        <authorList>
            <person name="Castelli M."/>
            <person name="Nardi T."/>
            <person name="Gammuto L."/>
            <person name="Bellinzona G."/>
            <person name="Sabaneyeva E."/>
            <person name="Potekhin A."/>
            <person name="Serra V."/>
            <person name="Petroni G."/>
            <person name="Sassera D."/>
        </authorList>
    </citation>
    <scope>NUCLEOTIDE SEQUENCE [LARGE SCALE GENOMIC DNA]</scope>
    <source>
        <strain evidence="2 3">Sr 2-6</strain>
    </source>
</reference>
<keyword evidence="1" id="KW-1133">Transmembrane helix</keyword>
<feature type="transmembrane region" description="Helical" evidence="1">
    <location>
        <begin position="20"/>
        <end position="41"/>
    </location>
</feature>
<dbReference type="EMBL" id="JARJFB010000037">
    <property type="protein sequence ID" value="MEA0970700.1"/>
    <property type="molecule type" value="Genomic_DNA"/>
</dbReference>
<evidence type="ECO:0000313" key="3">
    <source>
        <dbReference type="Proteomes" id="UP001291687"/>
    </source>
</evidence>
<evidence type="ECO:0000313" key="2">
    <source>
        <dbReference type="EMBL" id="MEA0970700.1"/>
    </source>
</evidence>
<sequence length="90" mass="10073">MQTRIWQPLRAEAKIYGMALLGVICGLVGCLVAMMFLGFMWSVGGAIPGYFVGDFLSKSLHDGKAQRLIHWYFPKLSKTQLPSSSVKKFF</sequence>
<name>A0ABU5NC05_9RICK</name>
<gene>
    <name evidence="2" type="ORF">Megvenef_00668</name>
</gene>
<keyword evidence="1" id="KW-0472">Membrane</keyword>